<feature type="domain" description="HTH araC/xylS-type" evidence="4">
    <location>
        <begin position="165"/>
        <end position="263"/>
    </location>
</feature>
<accession>A0A841CYS8</accession>
<dbReference type="Proteomes" id="UP000562352">
    <property type="component" value="Unassembled WGS sequence"/>
</dbReference>
<name>A0A841CYS8_PLAVE</name>
<dbReference type="Gene3D" id="1.10.10.60">
    <property type="entry name" value="Homeodomain-like"/>
    <property type="match status" value="1"/>
</dbReference>
<dbReference type="Pfam" id="PF20240">
    <property type="entry name" value="DUF6597"/>
    <property type="match status" value="1"/>
</dbReference>
<dbReference type="EMBL" id="JACHJJ010000004">
    <property type="protein sequence ID" value="MBB5962610.1"/>
    <property type="molecule type" value="Genomic_DNA"/>
</dbReference>
<evidence type="ECO:0000256" key="3">
    <source>
        <dbReference type="ARBA" id="ARBA00023163"/>
    </source>
</evidence>
<dbReference type="InterPro" id="IPR046532">
    <property type="entry name" value="DUF6597"/>
</dbReference>
<dbReference type="Pfam" id="PF12833">
    <property type="entry name" value="HTH_18"/>
    <property type="match status" value="1"/>
</dbReference>
<dbReference type="SUPFAM" id="SSF46689">
    <property type="entry name" value="Homeodomain-like"/>
    <property type="match status" value="1"/>
</dbReference>
<evidence type="ECO:0000313" key="6">
    <source>
        <dbReference type="Proteomes" id="UP000562352"/>
    </source>
</evidence>
<dbReference type="PROSITE" id="PS01124">
    <property type="entry name" value="HTH_ARAC_FAMILY_2"/>
    <property type="match status" value="1"/>
</dbReference>
<keyword evidence="2 5" id="KW-0238">DNA-binding</keyword>
<keyword evidence="3" id="KW-0804">Transcription</keyword>
<dbReference type="RefSeq" id="WP_184940138.1">
    <property type="nucleotide sequence ID" value="NZ_BAAAWZ010000001.1"/>
</dbReference>
<proteinExistence type="predicted"/>
<protein>
    <submittedName>
        <fullName evidence="5">AraC-like DNA-binding protein</fullName>
    </submittedName>
</protein>
<evidence type="ECO:0000256" key="1">
    <source>
        <dbReference type="ARBA" id="ARBA00023015"/>
    </source>
</evidence>
<evidence type="ECO:0000259" key="4">
    <source>
        <dbReference type="PROSITE" id="PS01124"/>
    </source>
</evidence>
<evidence type="ECO:0000313" key="5">
    <source>
        <dbReference type="EMBL" id="MBB5962610.1"/>
    </source>
</evidence>
<dbReference type="SMART" id="SM00342">
    <property type="entry name" value="HTH_ARAC"/>
    <property type="match status" value="1"/>
</dbReference>
<dbReference type="InterPro" id="IPR018060">
    <property type="entry name" value="HTH_AraC"/>
</dbReference>
<dbReference type="GO" id="GO:0003700">
    <property type="term" value="F:DNA-binding transcription factor activity"/>
    <property type="evidence" value="ECO:0007669"/>
    <property type="project" value="InterPro"/>
</dbReference>
<dbReference type="AlphaFoldDB" id="A0A841CYS8"/>
<evidence type="ECO:0000256" key="2">
    <source>
        <dbReference type="ARBA" id="ARBA00023125"/>
    </source>
</evidence>
<dbReference type="PANTHER" id="PTHR46796:SF15">
    <property type="entry name" value="BLL1074 PROTEIN"/>
    <property type="match status" value="1"/>
</dbReference>
<dbReference type="GO" id="GO:0043565">
    <property type="term" value="F:sequence-specific DNA binding"/>
    <property type="evidence" value="ECO:0007669"/>
    <property type="project" value="InterPro"/>
</dbReference>
<dbReference type="InterPro" id="IPR009057">
    <property type="entry name" value="Homeodomain-like_sf"/>
</dbReference>
<reference evidence="5 6" key="1">
    <citation type="submission" date="2020-08" db="EMBL/GenBank/DDBJ databases">
        <title>Genomic Encyclopedia of Type Strains, Phase III (KMG-III): the genomes of soil and plant-associated and newly described type strains.</title>
        <authorList>
            <person name="Whitman W."/>
        </authorList>
    </citation>
    <scope>NUCLEOTIDE SEQUENCE [LARGE SCALE GENOMIC DNA]</scope>
    <source>
        <strain evidence="5 6">CECT 3303</strain>
    </source>
</reference>
<dbReference type="InterPro" id="IPR050204">
    <property type="entry name" value="AraC_XylS_family_regulators"/>
</dbReference>
<gene>
    <name evidence="5" type="ORF">FHS22_001871</name>
</gene>
<keyword evidence="6" id="KW-1185">Reference proteome</keyword>
<comment type="caution">
    <text evidence="5">The sequence shown here is derived from an EMBL/GenBank/DDBJ whole genome shotgun (WGS) entry which is preliminary data.</text>
</comment>
<dbReference type="PANTHER" id="PTHR46796">
    <property type="entry name" value="HTH-TYPE TRANSCRIPTIONAL ACTIVATOR RHAS-RELATED"/>
    <property type="match status" value="1"/>
</dbReference>
<sequence length="273" mass="29217">MGDAGVIGGLTFAEGRPGAFLRPYVTEFTAYTERYEEPLARRQPPFAGMVVIFGFGEPLGLSGPGGRERLASFTAGLHDTYVDTTTAGVAEGLQVNLTPLGARRLFGMPMGELANRVVPLEDALGPWAGAAVERLAEATGRSARLALLDALLTRRIQAAPAPDPRIVRAWERLSATRGRVPIAALAGELGWSHRHLAARFRDQIGMTPKSVARVLRFEHAVARLRAGRPPADTAAACGYYDQAHMNRDFRAMAGVTPRGLVAPWPECPIAVAG</sequence>
<organism evidence="5 6">
    <name type="scientific">Planomonospora venezuelensis</name>
    <dbReference type="NCBI Taxonomy" id="1999"/>
    <lineage>
        <taxon>Bacteria</taxon>
        <taxon>Bacillati</taxon>
        <taxon>Actinomycetota</taxon>
        <taxon>Actinomycetes</taxon>
        <taxon>Streptosporangiales</taxon>
        <taxon>Streptosporangiaceae</taxon>
        <taxon>Planomonospora</taxon>
    </lineage>
</organism>
<keyword evidence="1" id="KW-0805">Transcription regulation</keyword>